<protein>
    <submittedName>
        <fullName evidence="2">Uncharacterized protein</fullName>
    </submittedName>
</protein>
<organism evidence="2 3">
    <name type="scientific">Xylaria arbuscula</name>
    <dbReference type="NCBI Taxonomy" id="114810"/>
    <lineage>
        <taxon>Eukaryota</taxon>
        <taxon>Fungi</taxon>
        <taxon>Dikarya</taxon>
        <taxon>Ascomycota</taxon>
        <taxon>Pezizomycotina</taxon>
        <taxon>Sordariomycetes</taxon>
        <taxon>Xylariomycetidae</taxon>
        <taxon>Xylariales</taxon>
        <taxon>Xylariaceae</taxon>
        <taxon>Xylaria</taxon>
    </lineage>
</organism>
<comment type="caution">
    <text evidence="2">The sequence shown here is derived from an EMBL/GenBank/DDBJ whole genome shotgun (WGS) entry which is preliminary data.</text>
</comment>
<keyword evidence="1" id="KW-0732">Signal</keyword>
<dbReference type="EMBL" id="JANPWZ010000942">
    <property type="protein sequence ID" value="KAJ3570378.1"/>
    <property type="molecule type" value="Genomic_DNA"/>
</dbReference>
<dbReference type="AlphaFoldDB" id="A0A9W8NDS4"/>
<reference evidence="2" key="1">
    <citation type="submission" date="2022-07" db="EMBL/GenBank/DDBJ databases">
        <title>Genome Sequence of Xylaria arbuscula.</title>
        <authorList>
            <person name="Buettner E."/>
        </authorList>
    </citation>
    <scope>NUCLEOTIDE SEQUENCE</scope>
    <source>
        <strain evidence="2">VT107</strain>
    </source>
</reference>
<sequence>MRVTIASLLLAAGLSLAQEYPITVIVESATNKTCAPYKNTTIGFDQLTPYYNTNGNLDHVVGLYVDGRNQSLCIPYNNDGSFTIKGNDNYYFGFDSFIHVSPPVKVDYIRCGLE</sequence>
<gene>
    <name evidence="2" type="ORF">NPX13_g5747</name>
</gene>
<dbReference type="Proteomes" id="UP001148614">
    <property type="component" value="Unassembled WGS sequence"/>
</dbReference>
<evidence type="ECO:0000313" key="2">
    <source>
        <dbReference type="EMBL" id="KAJ3570378.1"/>
    </source>
</evidence>
<feature type="chain" id="PRO_5040941686" evidence="1">
    <location>
        <begin position="18"/>
        <end position="114"/>
    </location>
</feature>
<evidence type="ECO:0000256" key="1">
    <source>
        <dbReference type="SAM" id="SignalP"/>
    </source>
</evidence>
<proteinExistence type="predicted"/>
<name>A0A9W8NDS4_9PEZI</name>
<keyword evidence="3" id="KW-1185">Reference proteome</keyword>
<evidence type="ECO:0000313" key="3">
    <source>
        <dbReference type="Proteomes" id="UP001148614"/>
    </source>
</evidence>
<feature type="signal peptide" evidence="1">
    <location>
        <begin position="1"/>
        <end position="17"/>
    </location>
</feature>
<accession>A0A9W8NDS4</accession>